<dbReference type="SUPFAM" id="SSF75304">
    <property type="entry name" value="Amidase signature (AS) enzymes"/>
    <property type="match status" value="1"/>
</dbReference>
<feature type="domain" description="Amidase" evidence="4">
    <location>
        <begin position="88"/>
        <end position="518"/>
    </location>
</feature>
<dbReference type="Proteomes" id="UP000287857">
    <property type="component" value="Unassembled WGS sequence"/>
</dbReference>
<gene>
    <name evidence="5" type="ORF">CBF37_01820</name>
</gene>
<evidence type="ECO:0000256" key="2">
    <source>
        <dbReference type="SAM" id="MobiDB-lite"/>
    </source>
</evidence>
<accession>A0A430A112</accession>
<dbReference type="PROSITE" id="PS00571">
    <property type="entry name" value="AMIDASES"/>
    <property type="match status" value="1"/>
</dbReference>
<keyword evidence="6" id="KW-1185">Reference proteome</keyword>
<dbReference type="InterPro" id="IPR020556">
    <property type="entry name" value="Amidase_CS"/>
</dbReference>
<dbReference type="PANTHER" id="PTHR11895">
    <property type="entry name" value="TRANSAMIDASE"/>
    <property type="match status" value="1"/>
</dbReference>
<feature type="compositionally biased region" description="Polar residues" evidence="2">
    <location>
        <begin position="615"/>
        <end position="636"/>
    </location>
</feature>
<feature type="region of interest" description="Disordered" evidence="2">
    <location>
        <begin position="535"/>
        <end position="689"/>
    </location>
</feature>
<dbReference type="OrthoDB" id="9811471at2"/>
<feature type="transmembrane region" description="Helical" evidence="3">
    <location>
        <begin position="699"/>
        <end position="717"/>
    </location>
</feature>
<dbReference type="InterPro" id="IPR023631">
    <property type="entry name" value="Amidase_dom"/>
</dbReference>
<proteinExistence type="inferred from homology"/>
<keyword evidence="3" id="KW-1133">Transmembrane helix</keyword>
<dbReference type="InterPro" id="IPR000120">
    <property type="entry name" value="Amidase"/>
</dbReference>
<reference evidence="5 6" key="1">
    <citation type="submission" date="2017-05" db="EMBL/GenBank/DDBJ databases">
        <title>Vagococcus spp. assemblies.</title>
        <authorList>
            <person name="Gulvik C.A."/>
        </authorList>
    </citation>
    <scope>NUCLEOTIDE SEQUENCE [LARGE SCALE GENOMIC DNA]</scope>
    <source>
        <strain evidence="5 6">SS1995</strain>
    </source>
</reference>
<feature type="compositionally biased region" description="Polar residues" evidence="2">
    <location>
        <begin position="565"/>
        <end position="578"/>
    </location>
</feature>
<sequence length="721" mass="77609">MKKQRFRTTIYLFLTLITGLGITGPVVASDSTISSSETQMTLSSEISDTGELSDRGTAVQHLSLSDYSKLSANDLAEKVRSKEVTSEELVRLAFLQIKQENPKLNAVISTRKEQALKEAKELQDSGQPFLGVPILMKGLGHTVAGMSNSNGFKFAQHEMARSDGSVTRVLKELGFIVIGQTNYPELGFKNITDSKLYGNTGSPWNPAFQAGGSSGGSGAAVASGMTPVASGSDAGGSIRIPASWNGIVGLKPSRGMIKGSGTSAKNQVVHFPLTKNMLDTSKLFEALKNPNAVELSDDTAGKKIGYTLESPVGTPVSADAKTAVLEAVEFLKEQGFEVSEVKMPVDGKKLMESYYTIGAGSAGMAAYQLSRLEKRPLEIDDVDILTWALYHTSKLIPKEDVAKAWEFSADAAKKMAELHQTYPLILSPTTAATAPVVDDDLLTPELRSQMAEIENLPTKEERLKLIYDQWLPALTLTPFTQLANLTGEPAISLPTYVSDRGLPLGIQINGAVGSDSLLIKMGSLFEEHGKFKQLTVDETETTKPTDTTISSITRPSITTTDITNAEISESSLSTQIPETSDKMNTKSTGTTTESNDSANNSESPVVSSMDGKINSDANLGTTKTINEETSTSAHHQISTDDDEKSEKYDRNAANQSINSSSSEKEETTNTKMRNTSEKSSPNVKSDNRILPKTNEKLPVISYLFVGLPLVGAAIYGIKRKF</sequence>
<name>A0A430A112_9ENTE</name>
<evidence type="ECO:0000256" key="3">
    <source>
        <dbReference type="SAM" id="Phobius"/>
    </source>
</evidence>
<evidence type="ECO:0000259" key="4">
    <source>
        <dbReference type="Pfam" id="PF01425"/>
    </source>
</evidence>
<organism evidence="5 6">
    <name type="scientific">Vagococcus vulneris</name>
    <dbReference type="NCBI Taxonomy" id="1977869"/>
    <lineage>
        <taxon>Bacteria</taxon>
        <taxon>Bacillati</taxon>
        <taxon>Bacillota</taxon>
        <taxon>Bacilli</taxon>
        <taxon>Lactobacillales</taxon>
        <taxon>Enterococcaceae</taxon>
        <taxon>Vagococcus</taxon>
    </lineage>
</organism>
<keyword evidence="3" id="KW-0812">Transmembrane</keyword>
<evidence type="ECO:0000256" key="1">
    <source>
        <dbReference type="ARBA" id="ARBA00009199"/>
    </source>
</evidence>
<dbReference type="EMBL" id="NGJS01000002">
    <property type="protein sequence ID" value="RSU00064.1"/>
    <property type="molecule type" value="Genomic_DNA"/>
</dbReference>
<dbReference type="RefSeq" id="WP_125983017.1">
    <property type="nucleotide sequence ID" value="NZ_NGJS01000002.1"/>
</dbReference>
<feature type="compositionally biased region" description="Low complexity" evidence="2">
    <location>
        <begin position="542"/>
        <end position="563"/>
    </location>
</feature>
<evidence type="ECO:0000313" key="6">
    <source>
        <dbReference type="Proteomes" id="UP000287857"/>
    </source>
</evidence>
<keyword evidence="3" id="KW-0472">Membrane</keyword>
<dbReference type="PANTHER" id="PTHR11895:SF7">
    <property type="entry name" value="GLUTAMYL-TRNA(GLN) AMIDOTRANSFERASE SUBUNIT A, MITOCHONDRIAL"/>
    <property type="match status" value="1"/>
</dbReference>
<dbReference type="InterPro" id="IPR036928">
    <property type="entry name" value="AS_sf"/>
</dbReference>
<feature type="compositionally biased region" description="Polar residues" evidence="2">
    <location>
        <begin position="585"/>
        <end position="606"/>
    </location>
</feature>
<protein>
    <recommendedName>
        <fullName evidence="4">Amidase domain-containing protein</fullName>
    </recommendedName>
</protein>
<evidence type="ECO:0000313" key="5">
    <source>
        <dbReference type="EMBL" id="RSU00064.1"/>
    </source>
</evidence>
<dbReference type="AlphaFoldDB" id="A0A430A112"/>
<dbReference type="GO" id="GO:0003824">
    <property type="term" value="F:catalytic activity"/>
    <property type="evidence" value="ECO:0007669"/>
    <property type="project" value="InterPro"/>
</dbReference>
<comment type="similarity">
    <text evidence="1">Belongs to the amidase family.</text>
</comment>
<comment type="caution">
    <text evidence="5">The sequence shown here is derived from an EMBL/GenBank/DDBJ whole genome shotgun (WGS) entry which is preliminary data.</text>
</comment>
<dbReference type="Pfam" id="PF01425">
    <property type="entry name" value="Amidase"/>
    <property type="match status" value="1"/>
</dbReference>
<dbReference type="Gene3D" id="3.90.1300.10">
    <property type="entry name" value="Amidase signature (AS) domain"/>
    <property type="match status" value="1"/>
</dbReference>